<evidence type="ECO:0000313" key="1">
    <source>
        <dbReference type="EMBL" id="WAR13284.1"/>
    </source>
</evidence>
<proteinExistence type="predicted"/>
<sequence>MNQNNVYKLTDLRKRFIEIAREDFGDNKHTEVLLQDVWPELTFVYQNGKSDLVCSKFVTVGEALRDYKELEQSFHDETSDESIVHKAVGVLRRRILRNTETLDSEYFSVDEMSLSSQKKFVDPLLYKMICWMANSKDYENPNEIPNDKQEVKLLTLACDVTNIVTSIQSPRHLGLTVHLYYEFGSRHLIEDR</sequence>
<name>A0ABY7EWF3_MYAAR</name>
<keyword evidence="2" id="KW-1185">Reference proteome</keyword>
<accession>A0ABY7EWF3</accession>
<protein>
    <submittedName>
        <fullName evidence="1">Uncharacterized protein</fullName>
    </submittedName>
</protein>
<feature type="non-terminal residue" evidence="1">
    <location>
        <position position="192"/>
    </location>
</feature>
<evidence type="ECO:0000313" key="2">
    <source>
        <dbReference type="Proteomes" id="UP001164746"/>
    </source>
</evidence>
<reference evidence="1" key="1">
    <citation type="submission" date="2022-11" db="EMBL/GenBank/DDBJ databases">
        <title>Centuries of genome instability and evolution in soft-shell clam transmissible cancer (bioRxiv).</title>
        <authorList>
            <person name="Hart S.F.M."/>
            <person name="Yonemitsu M.A."/>
            <person name="Giersch R.M."/>
            <person name="Beal B.F."/>
            <person name="Arriagada G."/>
            <person name="Davis B.W."/>
            <person name="Ostrander E.A."/>
            <person name="Goff S.P."/>
            <person name="Metzger M.J."/>
        </authorList>
    </citation>
    <scope>NUCLEOTIDE SEQUENCE</scope>
    <source>
        <strain evidence="1">MELC-2E11</strain>
        <tissue evidence="1">Siphon/mantle</tissue>
    </source>
</reference>
<dbReference type="Proteomes" id="UP001164746">
    <property type="component" value="Chromosome 8"/>
</dbReference>
<organism evidence="1 2">
    <name type="scientific">Mya arenaria</name>
    <name type="common">Soft-shell clam</name>
    <dbReference type="NCBI Taxonomy" id="6604"/>
    <lineage>
        <taxon>Eukaryota</taxon>
        <taxon>Metazoa</taxon>
        <taxon>Spiralia</taxon>
        <taxon>Lophotrochozoa</taxon>
        <taxon>Mollusca</taxon>
        <taxon>Bivalvia</taxon>
        <taxon>Autobranchia</taxon>
        <taxon>Heteroconchia</taxon>
        <taxon>Euheterodonta</taxon>
        <taxon>Imparidentia</taxon>
        <taxon>Neoheterodontei</taxon>
        <taxon>Myida</taxon>
        <taxon>Myoidea</taxon>
        <taxon>Myidae</taxon>
        <taxon>Mya</taxon>
    </lineage>
</organism>
<gene>
    <name evidence="1" type="ORF">MAR_027464</name>
</gene>
<dbReference type="EMBL" id="CP111019">
    <property type="protein sequence ID" value="WAR13284.1"/>
    <property type="molecule type" value="Genomic_DNA"/>
</dbReference>